<evidence type="ECO:0000256" key="4">
    <source>
        <dbReference type="ARBA" id="ARBA00022692"/>
    </source>
</evidence>
<feature type="transmembrane region" description="Helical" evidence="7">
    <location>
        <begin position="269"/>
        <end position="289"/>
    </location>
</feature>
<feature type="transmembrane region" description="Helical" evidence="7">
    <location>
        <begin position="83"/>
        <end position="103"/>
    </location>
</feature>
<reference evidence="9" key="1">
    <citation type="submission" date="2020-12" db="EMBL/GenBank/DDBJ databases">
        <title>Vagococcus allomyrinae sp. nov. and Enterococcus lavae sp. nov., isolated from the larvae of Allomyrina dichotoma.</title>
        <authorList>
            <person name="Lee S.D."/>
        </authorList>
    </citation>
    <scope>NUCLEOTIDE SEQUENCE</scope>
    <source>
        <strain evidence="9">BWB3-3</strain>
    </source>
</reference>
<dbReference type="Proteomes" id="UP000674938">
    <property type="component" value="Unassembled WGS sequence"/>
</dbReference>
<evidence type="ECO:0000259" key="8">
    <source>
        <dbReference type="PROSITE" id="PS50928"/>
    </source>
</evidence>
<keyword evidence="10" id="KW-1185">Reference proteome</keyword>
<keyword evidence="4 7" id="KW-0812">Transmembrane</keyword>
<dbReference type="InterPro" id="IPR000515">
    <property type="entry name" value="MetI-like"/>
</dbReference>
<dbReference type="AlphaFoldDB" id="A0A940SWY1"/>
<evidence type="ECO:0000256" key="6">
    <source>
        <dbReference type="ARBA" id="ARBA00023136"/>
    </source>
</evidence>
<dbReference type="PANTHER" id="PTHR43744">
    <property type="entry name" value="ABC TRANSPORTER PERMEASE PROTEIN MG189-RELATED-RELATED"/>
    <property type="match status" value="1"/>
</dbReference>
<dbReference type="GO" id="GO:0005886">
    <property type="term" value="C:plasma membrane"/>
    <property type="evidence" value="ECO:0007669"/>
    <property type="project" value="UniProtKB-SubCell"/>
</dbReference>
<name>A0A940SWY1_9ENTE</name>
<protein>
    <submittedName>
        <fullName evidence="9">Carbohydrate ABC transporter permease</fullName>
    </submittedName>
</protein>
<feature type="transmembrane region" description="Helical" evidence="7">
    <location>
        <begin position="192"/>
        <end position="210"/>
    </location>
</feature>
<evidence type="ECO:0000256" key="3">
    <source>
        <dbReference type="ARBA" id="ARBA00022475"/>
    </source>
</evidence>
<dbReference type="SUPFAM" id="SSF161098">
    <property type="entry name" value="MetI-like"/>
    <property type="match status" value="1"/>
</dbReference>
<dbReference type="EMBL" id="JAEEGA010000016">
    <property type="protein sequence ID" value="MBP1043484.1"/>
    <property type="molecule type" value="Genomic_DNA"/>
</dbReference>
<gene>
    <name evidence="9" type="ORF">I6N95_20885</name>
</gene>
<organism evidence="9 10">
    <name type="scientific">Vagococcus allomyrinae</name>
    <dbReference type="NCBI Taxonomy" id="2794353"/>
    <lineage>
        <taxon>Bacteria</taxon>
        <taxon>Bacillati</taxon>
        <taxon>Bacillota</taxon>
        <taxon>Bacilli</taxon>
        <taxon>Lactobacillales</taxon>
        <taxon>Enterococcaceae</taxon>
        <taxon>Vagococcus</taxon>
    </lineage>
</organism>
<dbReference type="PROSITE" id="PS50928">
    <property type="entry name" value="ABC_TM1"/>
    <property type="match status" value="1"/>
</dbReference>
<dbReference type="CDD" id="cd06261">
    <property type="entry name" value="TM_PBP2"/>
    <property type="match status" value="1"/>
</dbReference>
<dbReference type="Gene3D" id="1.10.3720.10">
    <property type="entry name" value="MetI-like"/>
    <property type="match status" value="1"/>
</dbReference>
<sequence>MLNTKTVKETKADKAFIAFVYIFLGLALLVVLYPLVYIISASISDPQLVNSGQMFLFPKGITFEGYTTIFDNKDIWRGYLNTIFYTVLGTSINLIVTLPAAYALSRIDFFGRKSFMNFLLVTMFISGGMIPSYLLVKNLGMIDTVWAMVIPNAASVYNIVVTRTFFQSTIPREMEEAAIIDGCSDFKLFSKVVLPLSMPIIAVMALFYGVGHWNSYFNALIYLSDKSMYPLQMVLREILVLQDLSSNATSNITASMAEMMYSKQQLVQVIKYGVMIVSTLPVIIVYPFLQKYFVKGMMVGSLKG</sequence>
<comment type="caution">
    <text evidence="9">The sequence shown here is derived from an EMBL/GenBank/DDBJ whole genome shotgun (WGS) entry which is preliminary data.</text>
</comment>
<keyword evidence="2" id="KW-0813">Transport</keyword>
<feature type="transmembrane region" description="Helical" evidence="7">
    <location>
        <begin position="15"/>
        <end position="39"/>
    </location>
</feature>
<dbReference type="GO" id="GO:0055085">
    <property type="term" value="P:transmembrane transport"/>
    <property type="evidence" value="ECO:0007669"/>
    <property type="project" value="InterPro"/>
</dbReference>
<feature type="domain" description="ABC transmembrane type-1" evidence="8">
    <location>
        <begin position="79"/>
        <end position="271"/>
    </location>
</feature>
<evidence type="ECO:0000256" key="5">
    <source>
        <dbReference type="ARBA" id="ARBA00022989"/>
    </source>
</evidence>
<keyword evidence="3" id="KW-1003">Cell membrane</keyword>
<comment type="subcellular location">
    <subcellularLocation>
        <location evidence="1">Cell membrane</location>
        <topology evidence="1">Multi-pass membrane protein</topology>
    </subcellularLocation>
</comment>
<dbReference type="PANTHER" id="PTHR43744:SF9">
    <property type="entry name" value="POLYGALACTURONAN_RHAMNOGALACTURONAN TRANSPORT SYSTEM PERMEASE PROTEIN YTCP"/>
    <property type="match status" value="1"/>
</dbReference>
<dbReference type="InterPro" id="IPR035906">
    <property type="entry name" value="MetI-like_sf"/>
</dbReference>
<proteinExistence type="predicted"/>
<keyword evidence="6 7" id="KW-0472">Membrane</keyword>
<evidence type="ECO:0000256" key="2">
    <source>
        <dbReference type="ARBA" id="ARBA00022448"/>
    </source>
</evidence>
<feature type="transmembrane region" description="Helical" evidence="7">
    <location>
        <begin position="115"/>
        <end position="134"/>
    </location>
</feature>
<evidence type="ECO:0000313" key="9">
    <source>
        <dbReference type="EMBL" id="MBP1043484.1"/>
    </source>
</evidence>
<accession>A0A940SWY1</accession>
<evidence type="ECO:0000256" key="1">
    <source>
        <dbReference type="ARBA" id="ARBA00004651"/>
    </source>
</evidence>
<evidence type="ECO:0000256" key="7">
    <source>
        <dbReference type="SAM" id="Phobius"/>
    </source>
</evidence>
<keyword evidence="5 7" id="KW-1133">Transmembrane helix</keyword>
<dbReference type="RefSeq" id="WP_209531295.1">
    <property type="nucleotide sequence ID" value="NZ_JAEEGA010000016.1"/>
</dbReference>
<feature type="transmembrane region" description="Helical" evidence="7">
    <location>
        <begin position="146"/>
        <end position="166"/>
    </location>
</feature>
<evidence type="ECO:0000313" key="10">
    <source>
        <dbReference type="Proteomes" id="UP000674938"/>
    </source>
</evidence>